<dbReference type="SUPFAM" id="SSF56672">
    <property type="entry name" value="DNA/RNA polymerases"/>
    <property type="match status" value="1"/>
</dbReference>
<dbReference type="PANTHER" id="PTHR11439">
    <property type="entry name" value="GAG-POL-RELATED RETROTRANSPOSON"/>
    <property type="match status" value="1"/>
</dbReference>
<reference evidence="2" key="1">
    <citation type="submission" date="2021-08" db="EMBL/GenBank/DDBJ databases">
        <title>WGS assembly of Ceratopteris richardii.</title>
        <authorList>
            <person name="Marchant D.B."/>
            <person name="Chen G."/>
            <person name="Jenkins J."/>
            <person name="Shu S."/>
            <person name="Leebens-Mack J."/>
            <person name="Grimwood J."/>
            <person name="Schmutz J."/>
            <person name="Soltis P."/>
            <person name="Soltis D."/>
            <person name="Chen Z.-H."/>
        </authorList>
    </citation>
    <scope>NUCLEOTIDE SEQUENCE</scope>
    <source>
        <strain evidence="2">Whitten #5841</strain>
        <tissue evidence="2">Leaf</tissue>
    </source>
</reference>
<evidence type="ECO:0000259" key="1">
    <source>
        <dbReference type="Pfam" id="PF07727"/>
    </source>
</evidence>
<dbReference type="Proteomes" id="UP000825935">
    <property type="component" value="Chromosome 15"/>
</dbReference>
<accession>A0A8T2T5Y2</accession>
<sequence length="350" mass="39271">MTRCGYSRLQSEPNVYSQHSSEVFLLLAIYVDDILLLSNSVTALQTTKGELHDAFSMSDLGPLQYCLGIQVLNDPTTGTISLSQSSYIDSLLHTFHMDSCKGVRTPLPASLKSNPATSSTDVSTDFPFAQILGSIHYLVTCTRPDICFAANYLSRFMQNPQAQHIHLLKRLLRYLKKTQHYPLTYRTQPEVSHWTLYGYSDADWGGDHVTMQSTSGYVYLLAGVAVAWQNKKQDRVTLSSTEAEYVAMTLALKEGLWLNTLLEETKLVPSQPLLLHCDNLSSIILAKNLKHSEKTKHIALKLQFIREMVQDGKAELVHVTTQYQWADFLTKSLPKAKHLECCAQVGLNPT</sequence>
<evidence type="ECO:0000313" key="2">
    <source>
        <dbReference type="EMBL" id="KAH7404208.1"/>
    </source>
</evidence>
<evidence type="ECO:0000313" key="3">
    <source>
        <dbReference type="Proteomes" id="UP000825935"/>
    </source>
</evidence>
<dbReference type="OrthoDB" id="1645289at2759"/>
<dbReference type="Pfam" id="PF07727">
    <property type="entry name" value="RVT_2"/>
    <property type="match status" value="1"/>
</dbReference>
<dbReference type="PANTHER" id="PTHR11439:SF467">
    <property type="entry name" value="INTEGRASE CATALYTIC DOMAIN-CONTAINING PROTEIN"/>
    <property type="match status" value="1"/>
</dbReference>
<dbReference type="AlphaFoldDB" id="A0A8T2T5Y2"/>
<name>A0A8T2T5Y2_CERRI</name>
<organism evidence="2 3">
    <name type="scientific">Ceratopteris richardii</name>
    <name type="common">Triangle waterfern</name>
    <dbReference type="NCBI Taxonomy" id="49495"/>
    <lineage>
        <taxon>Eukaryota</taxon>
        <taxon>Viridiplantae</taxon>
        <taxon>Streptophyta</taxon>
        <taxon>Embryophyta</taxon>
        <taxon>Tracheophyta</taxon>
        <taxon>Polypodiopsida</taxon>
        <taxon>Polypodiidae</taxon>
        <taxon>Polypodiales</taxon>
        <taxon>Pteridineae</taxon>
        <taxon>Pteridaceae</taxon>
        <taxon>Parkerioideae</taxon>
        <taxon>Ceratopteris</taxon>
    </lineage>
</organism>
<gene>
    <name evidence="2" type="ORF">KP509_15G015700</name>
</gene>
<comment type="caution">
    <text evidence="2">The sequence shown here is derived from an EMBL/GenBank/DDBJ whole genome shotgun (WGS) entry which is preliminary data.</text>
</comment>
<protein>
    <recommendedName>
        <fullName evidence="1">Reverse transcriptase Ty1/copia-type domain-containing protein</fullName>
    </recommendedName>
</protein>
<keyword evidence="3" id="KW-1185">Reference proteome</keyword>
<feature type="domain" description="Reverse transcriptase Ty1/copia-type" evidence="1">
    <location>
        <begin position="5"/>
        <end position="107"/>
    </location>
</feature>
<dbReference type="CDD" id="cd09272">
    <property type="entry name" value="RNase_HI_RT_Ty1"/>
    <property type="match status" value="1"/>
</dbReference>
<dbReference type="InterPro" id="IPR013103">
    <property type="entry name" value="RVT_2"/>
</dbReference>
<proteinExistence type="predicted"/>
<dbReference type="EMBL" id="CM035420">
    <property type="protein sequence ID" value="KAH7404208.1"/>
    <property type="molecule type" value="Genomic_DNA"/>
</dbReference>
<dbReference type="InterPro" id="IPR043502">
    <property type="entry name" value="DNA/RNA_pol_sf"/>
</dbReference>